<dbReference type="PROSITE" id="PS50815">
    <property type="entry name" value="HORMA"/>
    <property type="match status" value="1"/>
</dbReference>
<reference evidence="2" key="1">
    <citation type="submission" date="2021-03" db="EMBL/GenBank/DDBJ databases">
        <title>Chromosome level genome of the anhydrobiotic midge Polypedilum vanderplanki.</title>
        <authorList>
            <person name="Yoshida Y."/>
            <person name="Kikawada T."/>
            <person name="Gusev O."/>
        </authorList>
    </citation>
    <scope>NUCLEOTIDE SEQUENCE</scope>
    <source>
        <strain evidence="2">NIAS01</strain>
        <tissue evidence="2">Whole body or cell culture</tissue>
    </source>
</reference>
<dbReference type="Proteomes" id="UP001107558">
    <property type="component" value="Chromosome 1"/>
</dbReference>
<protein>
    <recommendedName>
        <fullName evidence="1">HORMA domain-containing protein</fullName>
    </recommendedName>
</protein>
<organism evidence="2 3">
    <name type="scientific">Polypedilum vanderplanki</name>
    <name type="common">Sleeping chironomid midge</name>
    <dbReference type="NCBI Taxonomy" id="319348"/>
    <lineage>
        <taxon>Eukaryota</taxon>
        <taxon>Metazoa</taxon>
        <taxon>Ecdysozoa</taxon>
        <taxon>Arthropoda</taxon>
        <taxon>Hexapoda</taxon>
        <taxon>Insecta</taxon>
        <taxon>Pterygota</taxon>
        <taxon>Neoptera</taxon>
        <taxon>Endopterygota</taxon>
        <taxon>Diptera</taxon>
        <taxon>Nematocera</taxon>
        <taxon>Chironomoidea</taxon>
        <taxon>Chironomidae</taxon>
        <taxon>Chironominae</taxon>
        <taxon>Polypedilum</taxon>
        <taxon>Polypedilum</taxon>
    </lineage>
</organism>
<proteinExistence type="predicted"/>
<accession>A0A9J6CJW8</accession>
<dbReference type="InterPro" id="IPR036570">
    <property type="entry name" value="HORMA_dom_sf"/>
</dbReference>
<feature type="domain" description="HORMA" evidence="1">
    <location>
        <begin position="1"/>
        <end position="186"/>
    </location>
</feature>
<dbReference type="EMBL" id="JADBJN010000001">
    <property type="protein sequence ID" value="KAG5682521.1"/>
    <property type="molecule type" value="Genomic_DNA"/>
</dbReference>
<dbReference type="OrthoDB" id="21254at2759"/>
<dbReference type="Gene3D" id="3.30.900.10">
    <property type="entry name" value="HORMA domain"/>
    <property type="match status" value="1"/>
</dbReference>
<comment type="caution">
    <text evidence="2">The sequence shown here is derived from an EMBL/GenBank/DDBJ whole genome shotgun (WGS) entry which is preliminary data.</text>
</comment>
<keyword evidence="3" id="KW-1185">Reference proteome</keyword>
<dbReference type="GO" id="GO:0016035">
    <property type="term" value="C:zeta DNA polymerase complex"/>
    <property type="evidence" value="ECO:0007669"/>
    <property type="project" value="TreeGrafter"/>
</dbReference>
<sequence length="186" mass="22259">MDSIFVEFIEIFINQVIYLRGVYPKQIFRKHKAYSVPVYCSFYPPLNDYLKLSLQTLEENNENKVINKVEIQIYNERRKESFIIEVIKELPTDENDKFLLSMNDMFRQALLELELKFKSLVRLESPKFKILLHTNEQGYNEINENAQQDFLWIKQEESIEDKKDLQSKNIIPIISLFSAKIYIIHT</sequence>
<dbReference type="InterPro" id="IPR003511">
    <property type="entry name" value="HORMA_dom"/>
</dbReference>
<evidence type="ECO:0000259" key="1">
    <source>
        <dbReference type="PROSITE" id="PS50815"/>
    </source>
</evidence>
<name>A0A9J6CJW8_POLVA</name>
<gene>
    <name evidence="2" type="ORF">PVAND_011869</name>
</gene>
<dbReference type="SUPFAM" id="SSF56019">
    <property type="entry name" value="The spindle assembly checkpoint protein mad2"/>
    <property type="match status" value="1"/>
</dbReference>
<evidence type="ECO:0000313" key="2">
    <source>
        <dbReference type="EMBL" id="KAG5682521.1"/>
    </source>
</evidence>
<dbReference type="AlphaFoldDB" id="A0A9J6CJW8"/>
<evidence type="ECO:0000313" key="3">
    <source>
        <dbReference type="Proteomes" id="UP001107558"/>
    </source>
</evidence>
<dbReference type="PANTHER" id="PTHR11842">
    <property type="entry name" value="MITOTIC SPINDLE ASSEMBLY CHECKPOINT PROTEIN MAD2"/>
    <property type="match status" value="1"/>
</dbReference>
<dbReference type="InterPro" id="IPR045091">
    <property type="entry name" value="Mad2-like"/>
</dbReference>
<dbReference type="PANTHER" id="PTHR11842:SF10">
    <property type="entry name" value="MITOTIC SPINDLE ASSEMBLY CHECKPOINT PROTEIN MAD2B"/>
    <property type="match status" value="1"/>
</dbReference>